<dbReference type="Proteomes" id="UP000257109">
    <property type="component" value="Unassembled WGS sequence"/>
</dbReference>
<name>A0A371EQ66_MUCPR</name>
<dbReference type="AlphaFoldDB" id="A0A371EQ66"/>
<feature type="non-terminal residue" evidence="1">
    <location>
        <position position="1"/>
    </location>
</feature>
<proteinExistence type="predicted"/>
<sequence>MVMEKRTRRLSCRHREGSMNFSTCRRRNPLIQELVNAMRTCKEKISDQQVDFATMFDHVVVAIEASKDLDTMEIEEFQHSLEAHEMRINKRRSTQEQTL</sequence>
<comment type="caution">
    <text evidence="1">The sequence shown here is derived from an EMBL/GenBank/DDBJ whole genome shotgun (WGS) entry which is preliminary data.</text>
</comment>
<evidence type="ECO:0000313" key="2">
    <source>
        <dbReference type="Proteomes" id="UP000257109"/>
    </source>
</evidence>
<keyword evidence="2" id="KW-1185">Reference proteome</keyword>
<gene>
    <name evidence="1" type="ORF">CR513_52858</name>
</gene>
<protein>
    <submittedName>
        <fullName evidence="1">Uncharacterized protein</fullName>
    </submittedName>
</protein>
<evidence type="ECO:0000313" key="1">
    <source>
        <dbReference type="EMBL" id="RDX68183.1"/>
    </source>
</evidence>
<organism evidence="1 2">
    <name type="scientific">Mucuna pruriens</name>
    <name type="common">Velvet bean</name>
    <name type="synonym">Dolichos pruriens</name>
    <dbReference type="NCBI Taxonomy" id="157652"/>
    <lineage>
        <taxon>Eukaryota</taxon>
        <taxon>Viridiplantae</taxon>
        <taxon>Streptophyta</taxon>
        <taxon>Embryophyta</taxon>
        <taxon>Tracheophyta</taxon>
        <taxon>Spermatophyta</taxon>
        <taxon>Magnoliopsida</taxon>
        <taxon>eudicotyledons</taxon>
        <taxon>Gunneridae</taxon>
        <taxon>Pentapetalae</taxon>
        <taxon>rosids</taxon>
        <taxon>fabids</taxon>
        <taxon>Fabales</taxon>
        <taxon>Fabaceae</taxon>
        <taxon>Papilionoideae</taxon>
        <taxon>50 kb inversion clade</taxon>
        <taxon>NPAAA clade</taxon>
        <taxon>indigoferoid/millettioid clade</taxon>
        <taxon>Phaseoleae</taxon>
        <taxon>Mucuna</taxon>
    </lineage>
</organism>
<dbReference type="EMBL" id="QJKJ01012651">
    <property type="protein sequence ID" value="RDX68183.1"/>
    <property type="molecule type" value="Genomic_DNA"/>
</dbReference>
<reference evidence="1" key="1">
    <citation type="submission" date="2018-05" db="EMBL/GenBank/DDBJ databases">
        <title>Draft genome of Mucuna pruriens seed.</title>
        <authorList>
            <person name="Nnadi N.E."/>
            <person name="Vos R."/>
            <person name="Hasami M.H."/>
            <person name="Devisetty U.K."/>
            <person name="Aguiy J.C."/>
        </authorList>
    </citation>
    <scope>NUCLEOTIDE SEQUENCE [LARGE SCALE GENOMIC DNA]</scope>
    <source>
        <strain evidence="1">JCA_2017</strain>
    </source>
</reference>
<dbReference type="OrthoDB" id="1429133at2759"/>
<accession>A0A371EQ66</accession>